<dbReference type="PANTHER" id="PTHR34039:SF1">
    <property type="entry name" value="UPF0102 PROTEIN YRAN"/>
    <property type="match status" value="1"/>
</dbReference>
<keyword evidence="3" id="KW-0378">Hydrolase</keyword>
<gene>
    <name evidence="3" type="ORF">SAMN06265370_106165</name>
</gene>
<dbReference type="InterPro" id="IPR011335">
    <property type="entry name" value="Restrct_endonuc-II-like"/>
</dbReference>
<dbReference type="Pfam" id="PF02021">
    <property type="entry name" value="UPF0102"/>
    <property type="match status" value="1"/>
</dbReference>
<dbReference type="InterPro" id="IPR011856">
    <property type="entry name" value="tRNA_endonuc-like_dom_sf"/>
</dbReference>
<reference evidence="3 4" key="1">
    <citation type="submission" date="2017-06" db="EMBL/GenBank/DDBJ databases">
        <authorList>
            <person name="Kim H.J."/>
            <person name="Triplett B.A."/>
        </authorList>
    </citation>
    <scope>NUCLEOTIDE SEQUENCE [LARGE SCALE GENOMIC DNA]</scope>
    <source>
        <strain evidence="3 4">DSM 29052</strain>
    </source>
</reference>
<proteinExistence type="inferred from homology"/>
<sequence>MGLGLPAVPNEHIQKARDTGAVSYQAGLSAELCVARDYERRGYPIVQTRWRGQTGEIDLIARDGDGLIFIEVKKSRTFARAAERLSKAQMRRIYASAEEYLGTQPQGQLTDVRFDVALVDGQGAVRLIENAFGHF</sequence>
<dbReference type="EMBL" id="FZNN01000006">
    <property type="protein sequence ID" value="SNR47809.1"/>
    <property type="molecule type" value="Genomic_DNA"/>
</dbReference>
<protein>
    <recommendedName>
        <fullName evidence="2">UPF0102 protein SAMN06265370_106165</fullName>
    </recommendedName>
</protein>
<dbReference type="SUPFAM" id="SSF52980">
    <property type="entry name" value="Restriction endonuclease-like"/>
    <property type="match status" value="1"/>
</dbReference>
<dbReference type="Proteomes" id="UP000198417">
    <property type="component" value="Unassembled WGS sequence"/>
</dbReference>
<organism evidence="3 4">
    <name type="scientific">Puniceibacterium sediminis</name>
    <dbReference type="NCBI Taxonomy" id="1608407"/>
    <lineage>
        <taxon>Bacteria</taxon>
        <taxon>Pseudomonadati</taxon>
        <taxon>Pseudomonadota</taxon>
        <taxon>Alphaproteobacteria</taxon>
        <taxon>Rhodobacterales</taxon>
        <taxon>Paracoccaceae</taxon>
        <taxon>Puniceibacterium</taxon>
    </lineage>
</organism>
<keyword evidence="3" id="KW-0255">Endonuclease</keyword>
<dbReference type="GO" id="GO:0003676">
    <property type="term" value="F:nucleic acid binding"/>
    <property type="evidence" value="ECO:0007669"/>
    <property type="project" value="InterPro"/>
</dbReference>
<keyword evidence="3" id="KW-0540">Nuclease</keyword>
<dbReference type="HAMAP" id="MF_00048">
    <property type="entry name" value="UPF0102"/>
    <property type="match status" value="1"/>
</dbReference>
<dbReference type="GO" id="GO:0004519">
    <property type="term" value="F:endonuclease activity"/>
    <property type="evidence" value="ECO:0007669"/>
    <property type="project" value="UniProtKB-KW"/>
</dbReference>
<evidence type="ECO:0000256" key="2">
    <source>
        <dbReference type="HAMAP-Rule" id="MF_00048"/>
    </source>
</evidence>
<dbReference type="PANTHER" id="PTHR34039">
    <property type="entry name" value="UPF0102 PROTEIN YRAN"/>
    <property type="match status" value="1"/>
</dbReference>
<dbReference type="InterPro" id="IPR003509">
    <property type="entry name" value="UPF0102_YraN-like"/>
</dbReference>
<accession>A0A238WQ61</accession>
<evidence type="ECO:0000313" key="3">
    <source>
        <dbReference type="EMBL" id="SNR47809.1"/>
    </source>
</evidence>
<dbReference type="Gene3D" id="3.40.1350.10">
    <property type="match status" value="1"/>
</dbReference>
<evidence type="ECO:0000256" key="1">
    <source>
        <dbReference type="ARBA" id="ARBA00006738"/>
    </source>
</evidence>
<comment type="similarity">
    <text evidence="1 2">Belongs to the UPF0102 family.</text>
</comment>
<dbReference type="AlphaFoldDB" id="A0A238WQ61"/>
<keyword evidence="4" id="KW-1185">Reference proteome</keyword>
<name>A0A238WQ61_9RHOB</name>
<evidence type="ECO:0000313" key="4">
    <source>
        <dbReference type="Proteomes" id="UP000198417"/>
    </source>
</evidence>